<feature type="region of interest" description="Disordered" evidence="1">
    <location>
        <begin position="54"/>
        <end position="73"/>
    </location>
</feature>
<sequence length="73" mass="7467">MLMSSPLALLLMRSHSDEGCPPRISTASGVGGAWLARAIRASISAAMPRRTSLIPAASGTTLGSGTTRKPTSE</sequence>
<feature type="compositionally biased region" description="Low complexity" evidence="1">
    <location>
        <begin position="58"/>
        <end position="67"/>
    </location>
</feature>
<proteinExistence type="predicted"/>
<evidence type="ECO:0000256" key="1">
    <source>
        <dbReference type="SAM" id="MobiDB-lite"/>
    </source>
</evidence>
<reference evidence="2" key="1">
    <citation type="journal article" date="2015" name="Front. Microbiol.">
        <title>Combining genomic sequencing methods to explore viral diversity and reveal potential virus-host interactions.</title>
        <authorList>
            <person name="Chow C.E."/>
            <person name="Winget D.M."/>
            <person name="White R.A.III."/>
            <person name="Hallam S.J."/>
            <person name="Suttle C.A."/>
        </authorList>
    </citation>
    <scope>NUCLEOTIDE SEQUENCE</scope>
    <source>
        <strain evidence="2">Oxic1_1</strain>
    </source>
</reference>
<organism evidence="2">
    <name type="scientific">uncultured marine virus</name>
    <dbReference type="NCBI Taxonomy" id="186617"/>
    <lineage>
        <taxon>Viruses</taxon>
        <taxon>environmental samples</taxon>
    </lineage>
</organism>
<name>A0A0F7L7K3_9VIRU</name>
<dbReference type="EMBL" id="KR029596">
    <property type="protein sequence ID" value="AKH47553.1"/>
    <property type="molecule type" value="Genomic_DNA"/>
</dbReference>
<evidence type="ECO:0000313" key="2">
    <source>
        <dbReference type="EMBL" id="AKH47553.1"/>
    </source>
</evidence>
<protein>
    <submittedName>
        <fullName evidence="2">Uncharacterized protein</fullName>
    </submittedName>
</protein>
<reference evidence="2" key="2">
    <citation type="submission" date="2015-03" db="EMBL/GenBank/DDBJ databases">
        <authorList>
            <person name="Chow C.-E.T."/>
            <person name="Winget D.M."/>
            <person name="White R.A.III."/>
            <person name="Hallam S.J."/>
            <person name="Suttle C.A."/>
        </authorList>
    </citation>
    <scope>NUCLEOTIDE SEQUENCE</scope>
    <source>
        <strain evidence="2">Oxic1_1</strain>
    </source>
</reference>
<accession>A0A0F7L7K3</accession>